<proteinExistence type="predicted"/>
<gene>
    <name evidence="3" type="ORF">MKZ38_008731</name>
</gene>
<dbReference type="InterPro" id="IPR049164">
    <property type="entry name" value="Glyco_hydro_78_N"/>
</dbReference>
<comment type="caution">
    <text evidence="3">The sequence shown here is derived from an EMBL/GenBank/DDBJ whole genome shotgun (WGS) entry which is preliminary data.</text>
</comment>
<dbReference type="AlphaFoldDB" id="A0AAD5WMC0"/>
<feature type="domain" description="Alpha-L-rhamnosidase six-hairpin glycosidase" evidence="1">
    <location>
        <begin position="213"/>
        <end position="547"/>
    </location>
</feature>
<dbReference type="InterPro" id="IPR008928">
    <property type="entry name" value="6-hairpin_glycosidase_sf"/>
</dbReference>
<dbReference type="GO" id="GO:0005975">
    <property type="term" value="P:carbohydrate metabolic process"/>
    <property type="evidence" value="ECO:0007669"/>
    <property type="project" value="InterPro"/>
</dbReference>
<evidence type="ECO:0000259" key="2">
    <source>
        <dbReference type="Pfam" id="PF21104"/>
    </source>
</evidence>
<reference evidence="3" key="1">
    <citation type="submission" date="2022-07" db="EMBL/GenBank/DDBJ databases">
        <title>Draft genome sequence of Zalerion maritima ATCC 34329, a (micro)plastics degrading marine fungus.</title>
        <authorList>
            <person name="Paco A."/>
            <person name="Goncalves M.F.M."/>
            <person name="Rocha-Santos T.A.P."/>
            <person name="Alves A."/>
        </authorList>
    </citation>
    <scope>NUCLEOTIDE SEQUENCE</scope>
    <source>
        <strain evidence="3">ATCC 34329</strain>
    </source>
</reference>
<dbReference type="InterPro" id="IPR035396">
    <property type="entry name" value="Bac_rhamnosid6H"/>
</dbReference>
<dbReference type="InterPro" id="IPR012341">
    <property type="entry name" value="6hp_glycosidase-like_sf"/>
</dbReference>
<dbReference type="Proteomes" id="UP001201980">
    <property type="component" value="Unassembled WGS sequence"/>
</dbReference>
<feature type="domain" description="Glycosyl hydrolase family 78 alpha-rhamnosidase N-terminal" evidence="2">
    <location>
        <begin position="38"/>
        <end position="190"/>
    </location>
</feature>
<dbReference type="SUPFAM" id="SSF48208">
    <property type="entry name" value="Six-hairpin glycosidases"/>
    <property type="match status" value="1"/>
</dbReference>
<evidence type="ECO:0000313" key="3">
    <source>
        <dbReference type="EMBL" id="KAJ2893368.1"/>
    </source>
</evidence>
<name>A0AAD5WMC0_9PEZI</name>
<dbReference type="Gene3D" id="1.50.10.10">
    <property type="match status" value="1"/>
</dbReference>
<organism evidence="3 4">
    <name type="scientific">Zalerion maritima</name>
    <dbReference type="NCBI Taxonomy" id="339359"/>
    <lineage>
        <taxon>Eukaryota</taxon>
        <taxon>Fungi</taxon>
        <taxon>Dikarya</taxon>
        <taxon>Ascomycota</taxon>
        <taxon>Pezizomycotina</taxon>
        <taxon>Sordariomycetes</taxon>
        <taxon>Lulworthiomycetidae</taxon>
        <taxon>Lulworthiales</taxon>
        <taxon>Lulworthiaceae</taxon>
        <taxon>Zalerion</taxon>
    </lineage>
</organism>
<dbReference type="Pfam" id="PF21104">
    <property type="entry name" value="Glyco_hydro_78_N"/>
    <property type="match status" value="1"/>
</dbReference>
<dbReference type="EMBL" id="JAKWBI020000613">
    <property type="protein sequence ID" value="KAJ2893368.1"/>
    <property type="molecule type" value="Genomic_DNA"/>
</dbReference>
<dbReference type="PANTHER" id="PTHR34987:SF2">
    <property type="entry name" value="B, PUTATIVE (AFU_ORTHOLOGUE AFUA_7G05040)-RELATED"/>
    <property type="match status" value="1"/>
</dbReference>
<dbReference type="PANTHER" id="PTHR34987">
    <property type="entry name" value="C, PUTATIVE (AFU_ORTHOLOGUE AFUA_3G02880)-RELATED"/>
    <property type="match status" value="1"/>
</dbReference>
<protein>
    <submittedName>
        <fullName evidence="3">Alpha-L-rhamnosidase</fullName>
    </submittedName>
</protein>
<evidence type="ECO:0000313" key="4">
    <source>
        <dbReference type="Proteomes" id="UP001201980"/>
    </source>
</evidence>
<keyword evidence="4" id="KW-1185">Reference proteome</keyword>
<accession>A0AAD5WMC0</accession>
<evidence type="ECO:0000259" key="1">
    <source>
        <dbReference type="Pfam" id="PF17389"/>
    </source>
</evidence>
<dbReference type="GO" id="GO:0003824">
    <property type="term" value="F:catalytic activity"/>
    <property type="evidence" value="ECO:0007669"/>
    <property type="project" value="UniProtKB-ARBA"/>
</dbReference>
<dbReference type="Pfam" id="PF17389">
    <property type="entry name" value="Bac_rhamnosid6H"/>
    <property type="match status" value="1"/>
</dbReference>
<sequence length="587" mass="65516">MSTPDFPTDEIVRTIPNPSFLSTATSLLPALQTWVRRPVAIIKFVPDKTLFWGVRPVHSYPITSLPDLSWGKEDEFILDFGVHMVGRVSFTLDSAGEHMDAPCRLKVTLGESPMDVVMSMEDADVESTWIGKGWLPLEVVTVDECPEEVVVGGTGGGDGKGRRHAFRFLRVKVVDTSLKYKVVVKDVRCEVVSAIAPETKVGDPAFGEGERGKLLRRIDHVCVSTLRDCMQTVFEDGPRRDRRLWLGDLRLQALANYCTLKDYNLVKRCLYLFAAFPRNDGSIPACVFEMRGGQRVVESTDYIVDYDALFVATLCDYVEASGDRDAGRELWKTAEGGLGRALAHVDETVDMVNEENGKGWKFLDWEQGLEHSAGLHGVLVYCLKKARKLAGMLGLEGEGVTRDYEQEIERLSKGAKRFLSGSEEREDLVFISGPKKQISYASASWLVLADIFPEKTSRKVLRNTLKDGNAVRPLTPYLWHHVCEALASVGMTEESLEIIERYWGGMVKAGADTFWECFDEADAMRSPYGDVRINSFCHAWSCTPTYLLRGVLKGKVGGSDEGNEGDIAMGELDERWVKESLERIGKQ</sequence>